<evidence type="ECO:0000313" key="6">
    <source>
        <dbReference type="EMBL" id="GAA4249116.1"/>
    </source>
</evidence>
<dbReference type="Proteomes" id="UP001500620">
    <property type="component" value="Unassembled WGS sequence"/>
</dbReference>
<dbReference type="InterPro" id="IPR004843">
    <property type="entry name" value="Calcineurin-like_PHP"/>
</dbReference>
<organism evidence="6 7">
    <name type="scientific">Dactylosporangium darangshiense</name>
    <dbReference type="NCBI Taxonomy" id="579108"/>
    <lineage>
        <taxon>Bacteria</taxon>
        <taxon>Bacillati</taxon>
        <taxon>Actinomycetota</taxon>
        <taxon>Actinomycetes</taxon>
        <taxon>Micromonosporales</taxon>
        <taxon>Micromonosporaceae</taxon>
        <taxon>Dactylosporangium</taxon>
    </lineage>
</organism>
<dbReference type="InterPro" id="IPR050884">
    <property type="entry name" value="CNP_phosphodiesterase-III"/>
</dbReference>
<dbReference type="PANTHER" id="PTHR42988:SF2">
    <property type="entry name" value="CYCLIC NUCLEOTIDE PHOSPHODIESTERASE CBUA0032-RELATED"/>
    <property type="match status" value="1"/>
</dbReference>
<dbReference type="Pfam" id="PF00149">
    <property type="entry name" value="Metallophos"/>
    <property type="match status" value="1"/>
</dbReference>
<comment type="similarity">
    <text evidence="4">Belongs to the cyclic nucleotide phosphodiesterase class-III family.</text>
</comment>
<gene>
    <name evidence="6" type="ORF">GCM10022255_031770</name>
</gene>
<protein>
    <submittedName>
        <fullName evidence="6">Metallophosphoesterase</fullName>
    </submittedName>
</protein>
<proteinExistence type="inferred from homology"/>
<evidence type="ECO:0000313" key="7">
    <source>
        <dbReference type="Proteomes" id="UP001500620"/>
    </source>
</evidence>
<dbReference type="InterPro" id="IPR029052">
    <property type="entry name" value="Metallo-depent_PP-like"/>
</dbReference>
<comment type="caution">
    <text evidence="6">The sequence shown here is derived from an EMBL/GenBank/DDBJ whole genome shotgun (WGS) entry which is preliminary data.</text>
</comment>
<reference evidence="7" key="1">
    <citation type="journal article" date="2019" name="Int. J. Syst. Evol. Microbiol.">
        <title>The Global Catalogue of Microorganisms (GCM) 10K type strain sequencing project: providing services to taxonomists for standard genome sequencing and annotation.</title>
        <authorList>
            <consortium name="The Broad Institute Genomics Platform"/>
            <consortium name="The Broad Institute Genome Sequencing Center for Infectious Disease"/>
            <person name="Wu L."/>
            <person name="Ma J."/>
        </authorList>
    </citation>
    <scope>NUCLEOTIDE SEQUENCE [LARGE SCALE GENOMIC DNA]</scope>
    <source>
        <strain evidence="7">JCM 17441</strain>
    </source>
</reference>
<keyword evidence="1" id="KW-0479">Metal-binding</keyword>
<dbReference type="Gene3D" id="3.60.21.10">
    <property type="match status" value="1"/>
</dbReference>
<evidence type="ECO:0000256" key="2">
    <source>
        <dbReference type="ARBA" id="ARBA00022801"/>
    </source>
</evidence>
<evidence type="ECO:0000256" key="1">
    <source>
        <dbReference type="ARBA" id="ARBA00022723"/>
    </source>
</evidence>
<dbReference type="EMBL" id="BAABAT010000007">
    <property type="protein sequence ID" value="GAA4249116.1"/>
    <property type="molecule type" value="Genomic_DNA"/>
</dbReference>
<evidence type="ECO:0000256" key="3">
    <source>
        <dbReference type="ARBA" id="ARBA00023004"/>
    </source>
</evidence>
<keyword evidence="7" id="KW-1185">Reference proteome</keyword>
<name>A0ABP8D769_9ACTN</name>
<dbReference type="RefSeq" id="WP_345127355.1">
    <property type="nucleotide sequence ID" value="NZ_BAABAT010000007.1"/>
</dbReference>
<keyword evidence="3" id="KW-0408">Iron</keyword>
<dbReference type="PANTHER" id="PTHR42988">
    <property type="entry name" value="PHOSPHOHYDROLASE"/>
    <property type="match status" value="1"/>
</dbReference>
<sequence length="252" mass="27010">MTAPIIAHLSDLHFGAHDPAAVQSLAGDVIAARPDLVIVTGDLTMRARERQFAQARAFLDRLPGPRLVIPGNHDLAATPGRLLDPHRRYRAHLGADLEPRLEVPGLRALGLASTPRWRWKNGRVSRAQRDGVAAYLGAAGTGAGRVLALHHPPYGGPPGRLLGLRSLASTLEAARVDLVLAGHTHLPADAVVVLPSGRRLLQVVAGSATSTRLRGTPRSWTAITVGPGEFRVEVRVERDGAWHRGRVATHPR</sequence>
<evidence type="ECO:0000256" key="4">
    <source>
        <dbReference type="ARBA" id="ARBA00025742"/>
    </source>
</evidence>
<accession>A0ABP8D769</accession>
<evidence type="ECO:0000259" key="5">
    <source>
        <dbReference type="Pfam" id="PF00149"/>
    </source>
</evidence>
<feature type="domain" description="Calcineurin-like phosphoesterase" evidence="5">
    <location>
        <begin position="6"/>
        <end position="186"/>
    </location>
</feature>
<dbReference type="SUPFAM" id="SSF56300">
    <property type="entry name" value="Metallo-dependent phosphatases"/>
    <property type="match status" value="1"/>
</dbReference>
<keyword evidence="2" id="KW-0378">Hydrolase</keyword>